<organism evidence="2">
    <name type="scientific">Tanacetum cinerariifolium</name>
    <name type="common">Dalmatian daisy</name>
    <name type="synonym">Chrysanthemum cinerariifolium</name>
    <dbReference type="NCBI Taxonomy" id="118510"/>
    <lineage>
        <taxon>Eukaryota</taxon>
        <taxon>Viridiplantae</taxon>
        <taxon>Streptophyta</taxon>
        <taxon>Embryophyta</taxon>
        <taxon>Tracheophyta</taxon>
        <taxon>Spermatophyta</taxon>
        <taxon>Magnoliopsida</taxon>
        <taxon>eudicotyledons</taxon>
        <taxon>Gunneridae</taxon>
        <taxon>Pentapetalae</taxon>
        <taxon>asterids</taxon>
        <taxon>campanulids</taxon>
        <taxon>Asterales</taxon>
        <taxon>Asteraceae</taxon>
        <taxon>Asteroideae</taxon>
        <taxon>Anthemideae</taxon>
        <taxon>Anthemidinae</taxon>
        <taxon>Tanacetum</taxon>
    </lineage>
</organism>
<name>A0A699HAX3_TANCI</name>
<reference evidence="2" key="1">
    <citation type="journal article" date="2019" name="Sci. Rep.">
        <title>Draft genome of Tanacetum cinerariifolium, the natural source of mosquito coil.</title>
        <authorList>
            <person name="Yamashiro T."/>
            <person name="Shiraishi A."/>
            <person name="Satake H."/>
            <person name="Nakayama K."/>
        </authorList>
    </citation>
    <scope>NUCLEOTIDE SEQUENCE</scope>
</reference>
<evidence type="ECO:0000313" key="2">
    <source>
        <dbReference type="EMBL" id="GEX86632.1"/>
    </source>
</evidence>
<evidence type="ECO:0000256" key="1">
    <source>
        <dbReference type="SAM" id="MobiDB-lite"/>
    </source>
</evidence>
<feature type="region of interest" description="Disordered" evidence="1">
    <location>
        <begin position="324"/>
        <end position="363"/>
    </location>
</feature>
<feature type="compositionally biased region" description="Basic and acidic residues" evidence="1">
    <location>
        <begin position="346"/>
        <end position="363"/>
    </location>
</feature>
<accession>A0A699HAX3</accession>
<feature type="region of interest" description="Disordered" evidence="1">
    <location>
        <begin position="1"/>
        <end position="38"/>
    </location>
</feature>
<feature type="compositionally biased region" description="Basic and acidic residues" evidence="1">
    <location>
        <begin position="9"/>
        <end position="38"/>
    </location>
</feature>
<dbReference type="AlphaFoldDB" id="A0A699HAX3"/>
<feature type="compositionally biased region" description="Basic and acidic residues" evidence="1">
    <location>
        <begin position="324"/>
        <end position="335"/>
    </location>
</feature>
<protein>
    <submittedName>
        <fullName evidence="2">Uncharacterized protein</fullName>
    </submittedName>
</protein>
<feature type="region of interest" description="Disordered" evidence="1">
    <location>
        <begin position="95"/>
        <end position="141"/>
    </location>
</feature>
<feature type="compositionally biased region" description="Basic residues" evidence="1">
    <location>
        <begin position="336"/>
        <end position="345"/>
    </location>
</feature>
<gene>
    <name evidence="2" type="ORF">Tci_358607</name>
</gene>
<feature type="compositionally biased region" description="Polar residues" evidence="1">
    <location>
        <begin position="102"/>
        <end position="112"/>
    </location>
</feature>
<sequence length="363" mass="41370">MIAESSSTESKEQDTRSRLRNDAHDDVADIRPIYDEEPMAEVREAASVKPHHMIASSNSRISSKNISRFTSNDMVYNHYLEEAKKKTQECNRNLEPSLMPSARSQSTANEVSSRAKVPSNKTPKRNKPIEQISVPKKQERQIPTGHRFSIQKTSFVQKKTMTPRSCLRWKPTGKIFNAVGLRWVPIGKISASSTTKVDSKPLNGSNADITNQYECEQTLYVCACTLNLSVGTSFNPKEEGLKVYSELRIHDHDNEQSSLKLVPYIVPLVDKTATSRQELELKFHHHIIKLRKPDVNATKLKQAFKMMQSVSMVVKTQDCKVSKDDQDKRIKIERSRTKRRGRKTITKGERSKITKHEGKSLQH</sequence>
<comment type="caution">
    <text evidence="2">The sequence shown here is derived from an EMBL/GenBank/DDBJ whole genome shotgun (WGS) entry which is preliminary data.</text>
</comment>
<proteinExistence type="predicted"/>
<dbReference type="EMBL" id="BKCJ010135365">
    <property type="protein sequence ID" value="GEX86632.1"/>
    <property type="molecule type" value="Genomic_DNA"/>
</dbReference>